<dbReference type="EMBL" id="PHAH01000022">
    <property type="protein sequence ID" value="PKM88214.1"/>
    <property type="molecule type" value="Genomic_DNA"/>
</dbReference>
<dbReference type="InterPro" id="IPR001509">
    <property type="entry name" value="Epimerase_deHydtase"/>
</dbReference>
<reference evidence="3 4" key="1">
    <citation type="journal article" date="2017" name="ISME J.">
        <title>Potential for microbial H2 and metal transformations associated with novel bacteria and archaea in deep terrestrial subsurface sediments.</title>
        <authorList>
            <person name="Hernsdorf A.W."/>
            <person name="Amano Y."/>
            <person name="Miyakawa K."/>
            <person name="Ise K."/>
            <person name="Suzuki Y."/>
            <person name="Anantharaman K."/>
            <person name="Probst A."/>
            <person name="Burstein D."/>
            <person name="Thomas B.C."/>
            <person name="Banfield J.F."/>
        </authorList>
    </citation>
    <scope>NUCLEOTIDE SEQUENCE [LARGE SCALE GENOMIC DNA]</scope>
    <source>
        <strain evidence="3">HGW-Falkowbacteria-2</strain>
    </source>
</reference>
<dbReference type="Pfam" id="PF01370">
    <property type="entry name" value="Epimerase"/>
    <property type="match status" value="1"/>
</dbReference>
<sequence length="308" mass="34094">MSKILVTGGAGFIGSTLVDQLITQGHKVTVVDNLVSGCREYINQKADFWEMDISDPELVARLREAGFELVYHLAAQIDVRKSVADPAFDTQVNILGGLNVLEAARQGGVSKVIMASTGGAIYGETDELPTSENAPTYPLSPYGINKLALEKYLNYYYQVYGLNYTVLRFANVYGPRQYKGGEAGVVAIFTEAMASDKACTLYGDGKQTRDFVYVDDVVNAFIVASKIDCRGEINISTAKETDMWEMIMAIEEAAGKKLKIELAPARAGEQRRSVLLNRRALETLDWSPRVDFPEGIKRTYDWVKETQK</sequence>
<dbReference type="PANTHER" id="PTHR43000">
    <property type="entry name" value="DTDP-D-GLUCOSE 4,6-DEHYDRATASE-RELATED"/>
    <property type="match status" value="1"/>
</dbReference>
<dbReference type="Gene3D" id="3.90.25.10">
    <property type="entry name" value="UDP-galactose 4-epimerase, domain 1"/>
    <property type="match status" value="1"/>
</dbReference>
<organism evidence="3 4">
    <name type="scientific">Candidatus Falkowbacteria bacterium HGW-Falkowbacteria-2</name>
    <dbReference type="NCBI Taxonomy" id="2013769"/>
    <lineage>
        <taxon>Bacteria</taxon>
        <taxon>Candidatus Falkowiibacteriota</taxon>
    </lineage>
</organism>
<dbReference type="AlphaFoldDB" id="A0A2N2E0F4"/>
<dbReference type="Proteomes" id="UP000233325">
    <property type="component" value="Unassembled WGS sequence"/>
</dbReference>
<dbReference type="Gene3D" id="3.40.50.720">
    <property type="entry name" value="NAD(P)-binding Rossmann-like Domain"/>
    <property type="match status" value="1"/>
</dbReference>
<evidence type="ECO:0000313" key="4">
    <source>
        <dbReference type="Proteomes" id="UP000233325"/>
    </source>
</evidence>
<feature type="domain" description="NAD-dependent epimerase/dehydratase" evidence="2">
    <location>
        <begin position="4"/>
        <end position="226"/>
    </location>
</feature>
<accession>A0A2N2E0F4</accession>
<comment type="similarity">
    <text evidence="1">Belongs to the NAD(P)-dependent epimerase/dehydratase family.</text>
</comment>
<dbReference type="SUPFAM" id="SSF51735">
    <property type="entry name" value="NAD(P)-binding Rossmann-fold domains"/>
    <property type="match status" value="1"/>
</dbReference>
<comment type="caution">
    <text evidence="3">The sequence shown here is derived from an EMBL/GenBank/DDBJ whole genome shotgun (WGS) entry which is preliminary data.</text>
</comment>
<evidence type="ECO:0000259" key="2">
    <source>
        <dbReference type="Pfam" id="PF01370"/>
    </source>
</evidence>
<proteinExistence type="inferred from homology"/>
<dbReference type="InterPro" id="IPR036291">
    <property type="entry name" value="NAD(P)-bd_dom_sf"/>
</dbReference>
<evidence type="ECO:0000256" key="1">
    <source>
        <dbReference type="ARBA" id="ARBA00007637"/>
    </source>
</evidence>
<evidence type="ECO:0000313" key="3">
    <source>
        <dbReference type="EMBL" id="PKM88214.1"/>
    </source>
</evidence>
<gene>
    <name evidence="3" type="ORF">CVU83_02030</name>
</gene>
<name>A0A2N2E0F4_9BACT</name>
<protein>
    <submittedName>
        <fullName evidence="3">UDP-glucose 4-epimerase</fullName>
    </submittedName>
</protein>